<reference evidence="1" key="1">
    <citation type="submission" date="2015-04" db="EMBL/GenBank/DDBJ databases">
        <authorList>
            <person name="Syromyatnikov M.Y."/>
            <person name="Popov V.N."/>
        </authorList>
    </citation>
    <scope>NUCLEOTIDE SEQUENCE</scope>
    <source>
        <strain evidence="1">MO-1</strain>
    </source>
</reference>
<proteinExistence type="predicted"/>
<name>A0A1S7LKF0_MAGMO</name>
<dbReference type="EMBL" id="LO017727">
    <property type="protein sequence ID" value="CRH06607.1"/>
    <property type="molecule type" value="Genomic_DNA"/>
</dbReference>
<dbReference type="AlphaFoldDB" id="A0A1S7LKF0"/>
<organism evidence="1">
    <name type="scientific">Magnetococcus massalia (strain MO-1)</name>
    <dbReference type="NCBI Taxonomy" id="451514"/>
    <lineage>
        <taxon>Bacteria</taxon>
        <taxon>Pseudomonadati</taxon>
        <taxon>Pseudomonadota</taxon>
        <taxon>Magnetococcia</taxon>
        <taxon>Magnetococcales</taxon>
        <taxon>Magnetococcaceae</taxon>
        <taxon>Magnetococcus</taxon>
    </lineage>
</organism>
<evidence type="ECO:0000313" key="1">
    <source>
        <dbReference type="EMBL" id="CRH06607.1"/>
    </source>
</evidence>
<accession>A0A1S7LKF0</accession>
<sequence>MLFIQGGVRISFLYEAQNTISQNLCDFIQAFIYC</sequence>
<gene>
    <name evidence="1" type="ORF">MAGMO_2448</name>
</gene>
<protein>
    <submittedName>
        <fullName evidence="1">Uncharacterized protein</fullName>
    </submittedName>
</protein>